<keyword evidence="4 9" id="KW-0418">Kinase</keyword>
<feature type="compositionally biased region" description="Polar residues" evidence="7">
    <location>
        <begin position="253"/>
        <end position="268"/>
    </location>
</feature>
<feature type="region of interest" description="Disordered" evidence="7">
    <location>
        <begin position="282"/>
        <end position="302"/>
    </location>
</feature>
<dbReference type="InterPro" id="IPR000719">
    <property type="entry name" value="Prot_kinase_dom"/>
</dbReference>
<feature type="compositionally biased region" description="Polar residues" evidence="7">
    <location>
        <begin position="164"/>
        <end position="173"/>
    </location>
</feature>
<dbReference type="STRING" id="1173061.A0A0J9X866"/>
<evidence type="ECO:0000256" key="4">
    <source>
        <dbReference type="ARBA" id="ARBA00022777"/>
    </source>
</evidence>
<proteinExistence type="inferred from homology"/>
<evidence type="ECO:0000259" key="8">
    <source>
        <dbReference type="PROSITE" id="PS50011"/>
    </source>
</evidence>
<dbReference type="Proteomes" id="UP000242525">
    <property type="component" value="Unassembled WGS sequence"/>
</dbReference>
<dbReference type="SUPFAM" id="SSF56112">
    <property type="entry name" value="Protein kinase-like (PK-like)"/>
    <property type="match status" value="1"/>
</dbReference>
<dbReference type="InterPro" id="IPR050538">
    <property type="entry name" value="MAP_kinase_kinase_kinase"/>
</dbReference>
<dbReference type="InterPro" id="IPR011009">
    <property type="entry name" value="Kinase-like_dom_sf"/>
</dbReference>
<evidence type="ECO:0000256" key="3">
    <source>
        <dbReference type="ARBA" id="ARBA00022741"/>
    </source>
</evidence>
<dbReference type="InterPro" id="IPR013761">
    <property type="entry name" value="SAM/pointed_sf"/>
</dbReference>
<feature type="compositionally biased region" description="Basic and acidic residues" evidence="7">
    <location>
        <begin position="556"/>
        <end position="569"/>
    </location>
</feature>
<feature type="region of interest" description="Disordered" evidence="7">
    <location>
        <begin position="31"/>
        <end position="148"/>
    </location>
</feature>
<feature type="compositionally biased region" description="Low complexity" evidence="7">
    <location>
        <begin position="117"/>
        <end position="144"/>
    </location>
</feature>
<dbReference type="InterPro" id="IPR017441">
    <property type="entry name" value="Protein_kinase_ATP_BS"/>
</dbReference>
<feature type="region of interest" description="Disordered" evidence="7">
    <location>
        <begin position="1309"/>
        <end position="1406"/>
    </location>
</feature>
<evidence type="ECO:0000256" key="7">
    <source>
        <dbReference type="SAM" id="MobiDB-lite"/>
    </source>
</evidence>
<evidence type="ECO:0000256" key="1">
    <source>
        <dbReference type="ARBA" id="ARBA00006529"/>
    </source>
</evidence>
<name>A0A0J9X866_GEOCN</name>
<organism evidence="9 10">
    <name type="scientific">Geotrichum candidum</name>
    <name type="common">Oospora lactis</name>
    <name type="synonym">Dipodascus geotrichum</name>
    <dbReference type="NCBI Taxonomy" id="1173061"/>
    <lineage>
        <taxon>Eukaryota</taxon>
        <taxon>Fungi</taxon>
        <taxon>Dikarya</taxon>
        <taxon>Ascomycota</taxon>
        <taxon>Saccharomycotina</taxon>
        <taxon>Dipodascomycetes</taxon>
        <taxon>Dipodascales</taxon>
        <taxon>Dipodascaceae</taxon>
        <taxon>Geotrichum</taxon>
    </lineage>
</organism>
<feature type="region of interest" description="Disordered" evidence="7">
    <location>
        <begin position="896"/>
        <end position="918"/>
    </location>
</feature>
<feature type="compositionally biased region" description="Polar residues" evidence="7">
    <location>
        <begin position="545"/>
        <end position="555"/>
    </location>
</feature>
<dbReference type="InterPro" id="IPR008271">
    <property type="entry name" value="Ser/Thr_kinase_AS"/>
</dbReference>
<dbReference type="Gene3D" id="1.10.150.50">
    <property type="entry name" value="Transcription Factor, Ets-1"/>
    <property type="match status" value="1"/>
</dbReference>
<keyword evidence="10" id="KW-1185">Reference proteome</keyword>
<feature type="compositionally biased region" description="Low complexity" evidence="7">
    <location>
        <begin position="1356"/>
        <end position="1365"/>
    </location>
</feature>
<feature type="compositionally biased region" description="Polar residues" evidence="7">
    <location>
        <begin position="506"/>
        <end position="519"/>
    </location>
</feature>
<keyword evidence="5 6" id="KW-0067">ATP-binding</keyword>
<dbReference type="GO" id="GO:0000196">
    <property type="term" value="P:cell integrity MAPK cascade"/>
    <property type="evidence" value="ECO:0007669"/>
    <property type="project" value="UniProtKB-ARBA"/>
</dbReference>
<keyword evidence="3 6" id="KW-0547">Nucleotide-binding</keyword>
<feature type="compositionally biased region" description="Low complexity" evidence="7">
    <location>
        <begin position="520"/>
        <end position="531"/>
    </location>
</feature>
<evidence type="ECO:0000256" key="5">
    <source>
        <dbReference type="ARBA" id="ARBA00022840"/>
    </source>
</evidence>
<evidence type="ECO:0000256" key="2">
    <source>
        <dbReference type="ARBA" id="ARBA00022679"/>
    </source>
</evidence>
<feature type="compositionally biased region" description="Polar residues" evidence="7">
    <location>
        <begin position="1326"/>
        <end position="1337"/>
    </location>
</feature>
<feature type="region of interest" description="Disordered" evidence="7">
    <location>
        <begin position="500"/>
        <end position="618"/>
    </location>
</feature>
<dbReference type="Pfam" id="PF00069">
    <property type="entry name" value="Pkinase"/>
    <property type="match status" value="1"/>
</dbReference>
<dbReference type="GO" id="GO:0004709">
    <property type="term" value="F:MAP kinase kinase kinase activity"/>
    <property type="evidence" value="ECO:0007669"/>
    <property type="project" value="UniProtKB-ARBA"/>
</dbReference>
<feature type="compositionally biased region" description="Low complexity" evidence="7">
    <location>
        <begin position="1113"/>
        <end position="1126"/>
    </location>
</feature>
<comment type="similarity">
    <text evidence="1">Belongs to the protein kinase superfamily. STE Ser/Thr protein kinase family. MAP kinase kinase kinase subfamily.</text>
</comment>
<feature type="compositionally biased region" description="Polar residues" evidence="7">
    <location>
        <begin position="180"/>
        <end position="227"/>
    </location>
</feature>
<dbReference type="PROSITE" id="PS00107">
    <property type="entry name" value="PROTEIN_KINASE_ATP"/>
    <property type="match status" value="1"/>
</dbReference>
<feature type="compositionally biased region" description="Basic and acidic residues" evidence="7">
    <location>
        <begin position="896"/>
        <end position="907"/>
    </location>
</feature>
<accession>A0A0J9X866</accession>
<gene>
    <name evidence="9" type="ORF">BN980_GECA05s00263g</name>
</gene>
<dbReference type="FunFam" id="3.30.200.20:FF:000387">
    <property type="entry name" value="Serine/threonine-protein kinase STE11"/>
    <property type="match status" value="1"/>
</dbReference>
<comment type="caution">
    <text evidence="9">The sequence shown here is derived from an EMBL/GenBank/DDBJ whole genome shotgun (WGS) entry which is preliminary data.</text>
</comment>
<dbReference type="SMART" id="SM00220">
    <property type="entry name" value="S_TKc"/>
    <property type="match status" value="1"/>
</dbReference>
<reference evidence="9" key="1">
    <citation type="submission" date="2014-03" db="EMBL/GenBank/DDBJ databases">
        <authorList>
            <person name="Casaregola S."/>
        </authorList>
    </citation>
    <scope>NUCLEOTIDE SEQUENCE [LARGE SCALE GENOMIC DNA]</scope>
    <source>
        <strain evidence="9">CLIB 918</strain>
    </source>
</reference>
<dbReference type="PANTHER" id="PTHR48016:SF48">
    <property type="entry name" value="SERINE_THREONINE-PROTEIN KINASE BCK1_SLK1_SSP31"/>
    <property type="match status" value="1"/>
</dbReference>
<feature type="region of interest" description="Disordered" evidence="7">
    <location>
        <begin position="933"/>
        <end position="1051"/>
    </location>
</feature>
<evidence type="ECO:0000313" key="10">
    <source>
        <dbReference type="Proteomes" id="UP000242525"/>
    </source>
</evidence>
<dbReference type="GO" id="GO:0005524">
    <property type="term" value="F:ATP binding"/>
    <property type="evidence" value="ECO:0007669"/>
    <property type="project" value="UniProtKB-UniRule"/>
</dbReference>
<keyword evidence="2" id="KW-0808">Transferase</keyword>
<feature type="compositionally biased region" description="Polar residues" evidence="7">
    <location>
        <begin position="933"/>
        <end position="946"/>
    </location>
</feature>
<sequence length="1781" mass="197199">MSNRRNPSKDHLNNEFPRYFFDDLPVLNGSNNVSLGSKGVASSPYPTMARPSKPVSSLSSQLDRDISVDVADELNDARSGPGTLPAPSPLFTSGATFSNSPSSPSFRKQPPPPQPLPLSQQQQQQQQPQPDLLSSSPNSFQSSSHATHPSLGSIAYSISSNALDPANSSPNNQDHWRTTRFASSSSPKNQSNLTFNANSGRNMSLSTPKFSHSMFSPDLRNQNTSGSFDPAFSKSPHIDYAMHKPSSSSTSTKAATNSGQKDTQNTTTPKLAAINTSITAQSPYPTALSPSTHVSSRSRNTSGQHVVYPNPFLSVHWRANDPSEWTMERVIYWLEYNKFGPDWVDTFRSRNIHGEEFLSLVSYQKLKSLGNLSTSNDIYDTRHARFIHILRKVLDKSNSNTSNSMFGPDDDNVDHFRPHLYNENDAYTNEENVIPSTAPNVLRPMRSEYTLGNQYSSDTFSRSPVINSSKMPFRNRSFEDLHDIDPARVRVRPYNKIKEARDLLRPNSTYETGSNRHQISPTSPSSFTQFFSKKHSKSSSSESSLTGVNALQKTTSHFEERTKVEESKKSGGFLGKLRRKDKDKDKDRSHSGDRLQPSRSTSNLLESPVSPAMPFLPDPGLPTHKSYNYIIDPKFRPVKLDQSKFILVTSDNETFTTVNISEASTLEEGKVLIGNKLNIQDWALCTFHLTEFGCKEGQPLDDGTFQQLLLSTQKYSGISDILKIFVKYIPEREYDASTSPESLSLECVFGTNTKQYPATPGYMINQDSVDPKAQIPSLRPNDYFSSKSADPKIQGSHVKPGEMFASKSKRHNGSTAHQSPMIQQQQLNKWQDYKMAPHPSVNSSRDNKSNIAFDDQASMYHLSKPNIGGAYESGMRRSSEDSFKVIRNDRKEINFDDRRSSPYDRRPSYNPRQPSISIQTGTLTTNAAATLQKRNNSATPQQSTHIQDMRPSEVVPDTPNPNLAQTPQLSRTSSQSSRKSGKLERTPSQLVALRSAPPPPSGGGIQRANSRKGVGYGTPQISSPGRFDPGPSTGNNITLPRKKPPGVTDSTASIGRKFSFKQEANSNRISTGPPRIDLGDFHSPGLSAELGLGLDDFQTSSFSDILTSAASSTFKSSSLTSTSNTTPQAPEKVQDEKFHENEISFENAPAFEDSDNDSSSSDEGLWAKKPPAPVPETIDLTGSEDKPKKKPDLHVEILTPNINGTNDGHFDNVPPSPLVGKKSGSYLDDVKLGGWAVRPPAEVVYENLERFFPDADLDRPILIDPQGASPPTSPCNEIIVNKFSYRPPLSPVPEPPKDQAKFQDAQTPYIGSFQDGKNLTVPPSPINSTSTANLKQENLSRNRIQEVVYAPEKTTDQTPDQTPDQTSDKTPEQAPDQIPDNVEETPQPPPPPAQPANPTGNKVGLKMRTKSLRIVVQEATERRKRFQTLANANSKGGSGALLRRKSTKMWGQKVVEVKPSEMKRGQLSRLQDNRGKVKQFVWVKGELIGKGSFGKVYLALNATAGEMIAVKQVEVPQTLSDKSSSKQKEVIDTLHAEVETMKDLDHFNIVQYLGFEALPDFYNLFLEYVPGGSVGSALRQYGRFEESVIKSFTRQVLDALSYLHSCGILHRDLKSDNLLIDLDGVCKISDFGISKKSRDIYANDAEMSMQGTIFWMAPEVIHNVVHNAKQGYSAKVDIWSLGCVVLEMFAGRRPWSTDEAIGAMYKLGNARLAPPIPEDTMPFVSKDGKDIIDQCFQIDPDRRPTASELFAHPFCEIPKDYRFQDTKLAKMIKVNDKRVGK</sequence>
<feature type="region of interest" description="Disordered" evidence="7">
    <location>
        <begin position="164"/>
        <end position="268"/>
    </location>
</feature>
<evidence type="ECO:0000313" key="9">
    <source>
        <dbReference type="EMBL" id="CDO53341.1"/>
    </source>
</evidence>
<feature type="binding site" evidence="6">
    <location>
        <position position="1511"/>
    </location>
    <ligand>
        <name>ATP</name>
        <dbReference type="ChEBI" id="CHEBI:30616"/>
    </ligand>
</feature>
<dbReference type="PROSITE" id="PS50011">
    <property type="entry name" value="PROTEIN_KINASE_DOM"/>
    <property type="match status" value="1"/>
</dbReference>
<feature type="domain" description="Protein kinase" evidence="8">
    <location>
        <begin position="1482"/>
        <end position="1755"/>
    </location>
</feature>
<feature type="compositionally biased region" description="Basic and acidic residues" evidence="7">
    <location>
        <begin position="580"/>
        <end position="593"/>
    </location>
</feature>
<dbReference type="FunFam" id="1.10.510.10:FF:000182">
    <property type="entry name" value="MAP kinase kinase kinase mkh1"/>
    <property type="match status" value="1"/>
</dbReference>
<feature type="region of interest" description="Disordered" evidence="7">
    <location>
        <begin position="1113"/>
        <end position="1191"/>
    </location>
</feature>
<dbReference type="PROSITE" id="PS00108">
    <property type="entry name" value="PROTEIN_KINASE_ST"/>
    <property type="match status" value="1"/>
</dbReference>
<dbReference type="SUPFAM" id="SSF47769">
    <property type="entry name" value="SAM/Pointed domain"/>
    <property type="match status" value="1"/>
</dbReference>
<protein>
    <submittedName>
        <fullName evidence="9">Similar to Saccharomyces cerevisiae YJL095W BCK1 Mitogen-activated protein (MAP) kinase kinase kinase acting in the protein kinase C signaling pathway, which controls cell integrity</fullName>
    </submittedName>
</protein>
<feature type="compositionally biased region" description="Basic and acidic residues" evidence="7">
    <location>
        <begin position="1132"/>
        <end position="1142"/>
    </location>
</feature>
<feature type="compositionally biased region" description="Low complexity" evidence="7">
    <location>
        <begin position="966"/>
        <end position="978"/>
    </location>
</feature>
<evidence type="ECO:0000256" key="6">
    <source>
        <dbReference type="PROSITE-ProRule" id="PRU10141"/>
    </source>
</evidence>
<dbReference type="OrthoDB" id="266718at2759"/>
<feature type="compositionally biased region" description="Polar residues" evidence="7">
    <location>
        <begin position="90"/>
        <end position="99"/>
    </location>
</feature>
<feature type="compositionally biased region" description="Pro residues" evidence="7">
    <location>
        <begin position="1386"/>
        <end position="1395"/>
    </location>
</feature>
<dbReference type="EMBL" id="CCBN010000005">
    <property type="protein sequence ID" value="CDO53341.1"/>
    <property type="molecule type" value="Genomic_DNA"/>
</dbReference>
<dbReference type="PANTHER" id="PTHR48016">
    <property type="entry name" value="MAP KINASE KINASE KINASE SSK2-RELATED-RELATED"/>
    <property type="match status" value="1"/>
</dbReference>
<dbReference type="Gene3D" id="1.10.510.10">
    <property type="entry name" value="Transferase(Phosphotransferase) domain 1"/>
    <property type="match status" value="1"/>
</dbReference>